<comment type="similarity">
    <text evidence="2 7">Belongs to the UDP-glucose/GDP-mannose dehydrogenase family.</text>
</comment>
<dbReference type="InterPro" id="IPR028357">
    <property type="entry name" value="UDPglc_DH_bac"/>
</dbReference>
<dbReference type="Proteomes" id="UP000017746">
    <property type="component" value="Chromosome"/>
</dbReference>
<dbReference type="GO" id="GO:0003979">
    <property type="term" value="F:UDP-glucose 6-dehydrogenase activity"/>
    <property type="evidence" value="ECO:0007669"/>
    <property type="project" value="UniProtKB-EC"/>
</dbReference>
<dbReference type="Pfam" id="PF03721">
    <property type="entry name" value="UDPG_MGDP_dh_N"/>
    <property type="match status" value="1"/>
</dbReference>
<evidence type="ECO:0000256" key="9">
    <source>
        <dbReference type="PIRSR" id="PIRSR500134-2"/>
    </source>
</evidence>
<dbReference type="KEGG" id="afs:AFR_16015"/>
<keyword evidence="5 7" id="KW-0520">NAD</keyword>
<dbReference type="PANTHER" id="PTHR43750:SF3">
    <property type="entry name" value="UDP-GLUCOSE 6-DEHYDROGENASE TUAD"/>
    <property type="match status" value="1"/>
</dbReference>
<dbReference type="PATRIC" id="fig|1246995.3.peg.3250"/>
<evidence type="ECO:0000256" key="7">
    <source>
        <dbReference type="PIRNR" id="PIRNR000124"/>
    </source>
</evidence>
<dbReference type="PIRSF" id="PIRSF500134">
    <property type="entry name" value="UDPglc_DH_bac"/>
    <property type="match status" value="1"/>
</dbReference>
<reference evidence="12 13" key="1">
    <citation type="journal article" date="2014" name="J. Biotechnol.">
        <title>Complete genome sequence of the actinobacterium Actinoplanes friuliensis HAG 010964, producer of the lipopeptide antibiotic friulimycin.</title>
        <authorList>
            <person name="Ruckert C."/>
            <person name="Szczepanowski R."/>
            <person name="Albersmeier A."/>
            <person name="Goesmann A."/>
            <person name="Fischer N."/>
            <person name="Steinkamper A."/>
            <person name="Puhler A."/>
            <person name="Biener R."/>
            <person name="Schwartz D."/>
            <person name="Kalinowski J."/>
        </authorList>
    </citation>
    <scope>NUCLEOTIDE SEQUENCE [LARGE SCALE GENOMIC DNA]</scope>
    <source>
        <strain evidence="12 13">DSM 7358</strain>
    </source>
</reference>
<feature type="binding site" evidence="9">
    <location>
        <begin position="253"/>
        <end position="257"/>
    </location>
    <ligand>
        <name>substrate</name>
    </ligand>
</feature>
<evidence type="ECO:0000256" key="1">
    <source>
        <dbReference type="ARBA" id="ARBA00004701"/>
    </source>
</evidence>
<dbReference type="RefSeq" id="WP_023361550.1">
    <property type="nucleotide sequence ID" value="NC_022657.1"/>
</dbReference>
<evidence type="ECO:0000256" key="8">
    <source>
        <dbReference type="PIRSR" id="PIRSR500134-1"/>
    </source>
</evidence>
<feature type="active site" description="Nucleophile" evidence="8">
    <location>
        <position position="264"/>
    </location>
</feature>
<feature type="binding site" evidence="9">
    <location>
        <position position="261"/>
    </location>
    <ligand>
        <name>substrate</name>
    </ligand>
</feature>
<feature type="binding site" evidence="9">
    <location>
        <begin position="153"/>
        <end position="156"/>
    </location>
    <ligand>
        <name>substrate</name>
    </ligand>
</feature>
<dbReference type="Gene3D" id="1.20.5.100">
    <property type="entry name" value="Cytochrome c1, transmembrane anchor, C-terminal"/>
    <property type="match status" value="1"/>
</dbReference>
<dbReference type="InterPro" id="IPR036220">
    <property type="entry name" value="UDP-Glc/GDP-Man_DH_C_sf"/>
</dbReference>
<dbReference type="AlphaFoldDB" id="U5W0H3"/>
<feature type="binding site" evidence="10">
    <location>
        <position position="122"/>
    </location>
    <ligand>
        <name>NAD(+)</name>
        <dbReference type="ChEBI" id="CHEBI:57540"/>
    </ligand>
</feature>
<dbReference type="Pfam" id="PF00984">
    <property type="entry name" value="UDPG_MGDP_dh"/>
    <property type="match status" value="1"/>
</dbReference>
<dbReference type="GO" id="GO:0006065">
    <property type="term" value="P:UDP-glucuronate biosynthetic process"/>
    <property type="evidence" value="ECO:0007669"/>
    <property type="project" value="UniProtKB-UniPathway"/>
</dbReference>
<evidence type="ECO:0000259" key="11">
    <source>
        <dbReference type="SMART" id="SM00984"/>
    </source>
</evidence>
<comment type="catalytic activity">
    <reaction evidence="6 7">
        <text>UDP-alpha-D-glucose + 2 NAD(+) + H2O = UDP-alpha-D-glucuronate + 2 NADH + 3 H(+)</text>
        <dbReference type="Rhea" id="RHEA:23596"/>
        <dbReference type="ChEBI" id="CHEBI:15377"/>
        <dbReference type="ChEBI" id="CHEBI:15378"/>
        <dbReference type="ChEBI" id="CHEBI:57540"/>
        <dbReference type="ChEBI" id="CHEBI:57945"/>
        <dbReference type="ChEBI" id="CHEBI:58052"/>
        <dbReference type="ChEBI" id="CHEBI:58885"/>
        <dbReference type="EC" id="1.1.1.22"/>
    </reaction>
</comment>
<feature type="binding site" evidence="10">
    <location>
        <position position="334"/>
    </location>
    <ligand>
        <name>NAD(+)</name>
        <dbReference type="ChEBI" id="CHEBI:57540"/>
    </ligand>
</feature>
<dbReference type="EMBL" id="CP006272">
    <property type="protein sequence ID" value="AGZ41485.1"/>
    <property type="molecule type" value="Genomic_DNA"/>
</dbReference>
<dbReference type="PANTHER" id="PTHR43750">
    <property type="entry name" value="UDP-GLUCOSE 6-DEHYDROGENASE TUAD"/>
    <property type="match status" value="1"/>
</dbReference>
<dbReference type="GO" id="GO:0000271">
    <property type="term" value="P:polysaccharide biosynthetic process"/>
    <property type="evidence" value="ECO:0007669"/>
    <property type="project" value="InterPro"/>
</dbReference>
<dbReference type="GO" id="GO:0051287">
    <property type="term" value="F:NAD binding"/>
    <property type="evidence" value="ECO:0007669"/>
    <property type="project" value="InterPro"/>
</dbReference>
<dbReference type="UniPathway" id="UPA00038">
    <property type="reaction ID" value="UER00491"/>
</dbReference>
<dbReference type="SMART" id="SM00984">
    <property type="entry name" value="UDPG_MGDP_dh_C"/>
    <property type="match status" value="1"/>
</dbReference>
<dbReference type="SUPFAM" id="SSF48179">
    <property type="entry name" value="6-phosphogluconate dehydrogenase C-terminal domain-like"/>
    <property type="match status" value="1"/>
</dbReference>
<dbReference type="SUPFAM" id="SSF51735">
    <property type="entry name" value="NAD(P)-binding Rossmann-fold domains"/>
    <property type="match status" value="1"/>
</dbReference>
<evidence type="ECO:0000313" key="12">
    <source>
        <dbReference type="EMBL" id="AGZ41485.1"/>
    </source>
</evidence>
<evidence type="ECO:0000256" key="2">
    <source>
        <dbReference type="ARBA" id="ARBA00006601"/>
    </source>
</evidence>
<dbReference type="InterPro" id="IPR036291">
    <property type="entry name" value="NAD(P)-bd_dom_sf"/>
</dbReference>
<evidence type="ECO:0000256" key="10">
    <source>
        <dbReference type="PIRSR" id="PIRSR500134-3"/>
    </source>
</evidence>
<feature type="binding site" evidence="10">
    <location>
        <position position="156"/>
    </location>
    <ligand>
        <name>NAD(+)</name>
        <dbReference type="ChEBI" id="CHEBI:57540"/>
    </ligand>
</feature>
<feature type="binding site" evidence="10">
    <location>
        <position position="86"/>
    </location>
    <ligand>
        <name>NAD(+)</name>
        <dbReference type="ChEBI" id="CHEBI:57540"/>
    </ligand>
</feature>
<dbReference type="InterPro" id="IPR001732">
    <property type="entry name" value="UDP-Glc/GDP-Man_DH_N"/>
</dbReference>
<evidence type="ECO:0000256" key="6">
    <source>
        <dbReference type="ARBA" id="ARBA00047473"/>
    </source>
</evidence>
<dbReference type="NCBIfam" id="TIGR03026">
    <property type="entry name" value="NDP-sugDHase"/>
    <property type="match status" value="1"/>
</dbReference>
<evidence type="ECO:0000256" key="5">
    <source>
        <dbReference type="ARBA" id="ARBA00023027"/>
    </source>
</evidence>
<dbReference type="eggNOG" id="COG1004">
    <property type="taxonomic scope" value="Bacteria"/>
</dbReference>
<name>U5W0H3_9ACTN</name>
<dbReference type="InterPro" id="IPR008927">
    <property type="entry name" value="6-PGluconate_DH-like_C_sf"/>
</dbReference>
<dbReference type="Pfam" id="PF03720">
    <property type="entry name" value="UDPG_MGDP_dh_C"/>
    <property type="match status" value="1"/>
</dbReference>
<evidence type="ECO:0000256" key="3">
    <source>
        <dbReference type="ARBA" id="ARBA00012954"/>
    </source>
</evidence>
<dbReference type="Gene3D" id="3.40.50.720">
    <property type="entry name" value="NAD(P)-binding Rossmann-like Domain"/>
    <property type="match status" value="2"/>
</dbReference>
<dbReference type="EC" id="1.1.1.22" evidence="3 7"/>
<feature type="binding site" evidence="10">
    <location>
        <position position="35"/>
    </location>
    <ligand>
        <name>NAD(+)</name>
        <dbReference type="ChEBI" id="CHEBI:57540"/>
    </ligand>
</feature>
<dbReference type="InterPro" id="IPR017476">
    <property type="entry name" value="UDP-Glc/GDP-Man"/>
</dbReference>
<organism evidence="12 13">
    <name type="scientific">Actinoplanes friuliensis DSM 7358</name>
    <dbReference type="NCBI Taxonomy" id="1246995"/>
    <lineage>
        <taxon>Bacteria</taxon>
        <taxon>Bacillati</taxon>
        <taxon>Actinomycetota</taxon>
        <taxon>Actinomycetes</taxon>
        <taxon>Micromonosporales</taxon>
        <taxon>Micromonosporaceae</taxon>
        <taxon>Actinoplanes</taxon>
    </lineage>
</organism>
<gene>
    <name evidence="12" type="ORF">AFR_16015</name>
</gene>
<dbReference type="HOGENOM" id="CLU_023810_1_2_11"/>
<dbReference type="InterPro" id="IPR014026">
    <property type="entry name" value="UDP-Glc/GDP-Man_DH_dimer"/>
</dbReference>
<keyword evidence="4 7" id="KW-0560">Oxidoreductase</keyword>
<feature type="binding site" evidence="9">
    <location>
        <position position="208"/>
    </location>
    <ligand>
        <name>substrate</name>
    </ligand>
</feature>
<comment type="pathway">
    <text evidence="1">Nucleotide-sugar biosynthesis; UDP-alpha-D-glucuronate biosynthesis; UDP-alpha-D-glucuronate from UDP-alpha-D-glucose: step 1/1.</text>
</comment>
<feature type="binding site" evidence="10">
    <location>
        <position position="30"/>
    </location>
    <ligand>
        <name>NAD(+)</name>
        <dbReference type="ChEBI" id="CHEBI:57540"/>
    </ligand>
</feature>
<feature type="binding site" evidence="9">
    <location>
        <position position="327"/>
    </location>
    <ligand>
        <name>substrate</name>
    </ligand>
</feature>
<evidence type="ECO:0000256" key="4">
    <source>
        <dbReference type="ARBA" id="ARBA00023002"/>
    </source>
</evidence>
<dbReference type="SUPFAM" id="SSF52413">
    <property type="entry name" value="UDP-glucose/GDP-mannose dehydrogenase C-terminal domain"/>
    <property type="match status" value="1"/>
</dbReference>
<dbReference type="InterPro" id="IPR014027">
    <property type="entry name" value="UDP-Glc/GDP-Man_DH_C"/>
</dbReference>
<proteinExistence type="inferred from homology"/>
<feature type="binding site" evidence="10">
    <location>
        <position position="267"/>
    </location>
    <ligand>
        <name>NAD(+)</name>
        <dbReference type="ChEBI" id="CHEBI:57540"/>
    </ligand>
</feature>
<accession>U5W0H3</accession>
<dbReference type="STRING" id="1246995.AFR_16015"/>
<protein>
    <recommendedName>
        <fullName evidence="3 7">UDP-glucose 6-dehydrogenase</fullName>
        <ecNumber evidence="3 7">1.1.1.22</ecNumber>
    </recommendedName>
</protein>
<sequence length="437" mass="46576">MNLTVIGTGYLGATHAICMAVMGHDVVGVDVDASKVERLSSGEVPFFEPGLPELLTKALESGRLRFTTSFQEAGEFGDVHFICVGTPQRKGSEAADMTYVDASVTELSKHLHRRALVVGKSTVPVGTAARLAELIRTTAPAGDQVELAWNPEFLREGFAVDDTMKPDRMVFGVTSAWSEEQLRAAFAPVLAQGVPVKVTSLQTAELVKVAANSFLATKISYINAMAEVCEATGADVHDLAEALAYDERIGGKFLRPGLGFGGGCLPKDIRAFAHRAEELGVGQAVGFLREIDGINGRRRARTVDLVVELCGGNVAGKKIAALGAAFKPNSDDIRDAPALDVASTLAGLGADVHVFDPAAMDNARKAHPELSYGSSAFDVARDADVVVLLTEWTEFREIAPEAMAEVVGARRIFDGRHALNSDAWRAAGWEYKALGRP</sequence>
<evidence type="ECO:0000313" key="13">
    <source>
        <dbReference type="Proteomes" id="UP000017746"/>
    </source>
</evidence>
<feature type="domain" description="UDP-glucose/GDP-mannose dehydrogenase C-terminal" evidence="11">
    <location>
        <begin position="320"/>
        <end position="421"/>
    </location>
</feature>
<dbReference type="PIRSF" id="PIRSF000124">
    <property type="entry name" value="UDPglc_GDPman_dh"/>
    <property type="match status" value="1"/>
</dbReference>
<keyword evidence="13" id="KW-1185">Reference proteome</keyword>
<dbReference type="OrthoDB" id="5193947at2"/>